<evidence type="ECO:0000256" key="1">
    <source>
        <dbReference type="ARBA" id="ARBA00006115"/>
    </source>
</evidence>
<dbReference type="GO" id="GO:0000271">
    <property type="term" value="P:polysaccharide biosynthetic process"/>
    <property type="evidence" value="ECO:0007669"/>
    <property type="project" value="InterPro"/>
</dbReference>
<evidence type="ECO:0000256" key="7">
    <source>
        <dbReference type="ARBA" id="ARBA00047343"/>
    </source>
</evidence>
<dbReference type="InterPro" id="IPR011051">
    <property type="entry name" value="RmlC_Cupin_sf"/>
</dbReference>
<keyword evidence="4 12" id="KW-0548">Nucleotidyltransferase</keyword>
<feature type="domain" description="Nucleotidyl transferase" evidence="9">
    <location>
        <begin position="4"/>
        <end position="285"/>
    </location>
</feature>
<dbReference type="NCBIfam" id="TIGR01479">
    <property type="entry name" value="GMP_PMI"/>
    <property type="match status" value="1"/>
</dbReference>
<keyword evidence="6" id="KW-0342">GTP-binding</keyword>
<evidence type="ECO:0000259" key="10">
    <source>
        <dbReference type="Pfam" id="PF01050"/>
    </source>
</evidence>
<dbReference type="PANTHER" id="PTHR46390:SF1">
    <property type="entry name" value="MANNOSE-1-PHOSPHATE GUANYLYLTRANSFERASE"/>
    <property type="match status" value="1"/>
</dbReference>
<evidence type="ECO:0000256" key="2">
    <source>
        <dbReference type="ARBA" id="ARBA00012387"/>
    </source>
</evidence>
<dbReference type="InterPro" id="IPR014710">
    <property type="entry name" value="RmlC-like_jellyroll"/>
</dbReference>
<dbReference type="OrthoDB" id="9806359at2"/>
<evidence type="ECO:0000256" key="6">
    <source>
        <dbReference type="ARBA" id="ARBA00023134"/>
    </source>
</evidence>
<reference evidence="13" key="1">
    <citation type="submission" date="2017-10" db="EMBL/GenBank/DDBJ databases">
        <authorList>
            <person name="Gaisin V.A."/>
            <person name="Rysina M.S."/>
            <person name="Grouzdev D.S."/>
        </authorList>
    </citation>
    <scope>NUCLEOTIDE SEQUENCE [LARGE SCALE GENOMIC DNA]</scope>
    <source>
        <strain evidence="13">V1</strain>
    </source>
</reference>
<dbReference type="AlphaFoldDB" id="A0A317T342"/>
<accession>A0A317T342</accession>
<comment type="caution">
    <text evidence="12">The sequence shown here is derived from an EMBL/GenBank/DDBJ whole genome shotgun (WGS) entry which is preliminary data.</text>
</comment>
<dbReference type="CDD" id="cd02509">
    <property type="entry name" value="GDP-M1P_Guanylyltransferase"/>
    <property type="match status" value="1"/>
</dbReference>
<dbReference type="Pfam" id="PF01050">
    <property type="entry name" value="MannoseP_isomer"/>
    <property type="match status" value="1"/>
</dbReference>
<sequence>MIIPVILSGGSGTRLWPLSRVQYPKQLLALAGEKTMLQETVARLEKIADTGPVYCVCNEDHRFMVAEQLRQVTDDMGGIILEPVGRNTAPAAAVAALRVQEEYPGATMLLLPADHVIQDTCAFVKAVTLGNKAAEEGVLVTFGIVPEAPETGYGYIRAAVQEGKEYGMYPVEKFVEKPDRETAEKYVKSGEYYWNSGMFLFKASRYLEEIEAQAPEIYEASRAALEKATEDLDFLRLDKEVFAACPSDSIDYAVMEKTAHAVVVPLDAGWSDVGAWSALWKVKGQDPSGNVTKGDVQLLDVKDSYIHASGRIVAAVGLSDHVIVETPDAVLVASKDRVQDVKTIVERLKSEGRDEVITHVKVNRPWGTYETVDQSERFQVKRIVVNPGAALSLQRHYHRAEHWVVVKGTARITVGEKEIVLREDESTYIPLGIKHRLANPGKIPLELIEVQTGSYLGEDDIERFDDKYGRNAVKK</sequence>
<dbReference type="PANTHER" id="PTHR46390">
    <property type="entry name" value="MANNOSE-1-PHOSPHATE GUANYLYLTRANSFERASE"/>
    <property type="match status" value="1"/>
</dbReference>
<evidence type="ECO:0000313" key="12">
    <source>
        <dbReference type="EMBL" id="PWW81179.1"/>
    </source>
</evidence>
<proteinExistence type="inferred from homology"/>
<name>A0A317T342_9CHLB</name>
<dbReference type="SUPFAM" id="SSF51182">
    <property type="entry name" value="RmlC-like cupins"/>
    <property type="match status" value="1"/>
</dbReference>
<evidence type="ECO:0000256" key="4">
    <source>
        <dbReference type="ARBA" id="ARBA00022695"/>
    </source>
</evidence>
<feature type="domain" description="MannoseP isomerase/GMP-like beta-helix" evidence="11">
    <location>
        <begin position="298"/>
        <end position="348"/>
    </location>
</feature>
<dbReference type="FunFam" id="2.60.120.10:FF:000032">
    <property type="entry name" value="Mannose-1-phosphate guanylyltransferase/mannose-6-phosphate isomerase"/>
    <property type="match status" value="1"/>
</dbReference>
<evidence type="ECO:0000256" key="8">
    <source>
        <dbReference type="RuleBase" id="RU004190"/>
    </source>
</evidence>
<dbReference type="FunFam" id="3.90.550.10:FF:000046">
    <property type="entry name" value="Mannose-1-phosphate guanylyltransferase (GDP)"/>
    <property type="match status" value="1"/>
</dbReference>
<organism evidence="12 13">
    <name type="scientific">Prosthecochloris marina</name>
    <dbReference type="NCBI Taxonomy" id="2017681"/>
    <lineage>
        <taxon>Bacteria</taxon>
        <taxon>Pseudomonadati</taxon>
        <taxon>Chlorobiota</taxon>
        <taxon>Chlorobiia</taxon>
        <taxon>Chlorobiales</taxon>
        <taxon>Chlorobiaceae</taxon>
        <taxon>Prosthecochloris</taxon>
    </lineage>
</organism>
<dbReference type="InterPro" id="IPR005835">
    <property type="entry name" value="NTP_transferase_dom"/>
</dbReference>
<evidence type="ECO:0000259" key="11">
    <source>
        <dbReference type="Pfam" id="PF22640"/>
    </source>
</evidence>
<dbReference type="EC" id="2.7.7.13" evidence="2"/>
<dbReference type="Gene3D" id="3.90.550.10">
    <property type="entry name" value="Spore Coat Polysaccharide Biosynthesis Protein SpsA, Chain A"/>
    <property type="match status" value="1"/>
</dbReference>
<dbReference type="GO" id="GO:0009298">
    <property type="term" value="P:GDP-mannose biosynthetic process"/>
    <property type="evidence" value="ECO:0007669"/>
    <property type="project" value="TreeGrafter"/>
</dbReference>
<keyword evidence="3 12" id="KW-0808">Transferase</keyword>
<dbReference type="Proteomes" id="UP000246278">
    <property type="component" value="Unassembled WGS sequence"/>
</dbReference>
<feature type="domain" description="Mannose-6-phosphate isomerase type II C-terminal" evidence="10">
    <location>
        <begin position="352"/>
        <end position="466"/>
    </location>
</feature>
<dbReference type="GO" id="GO:0005525">
    <property type="term" value="F:GTP binding"/>
    <property type="evidence" value="ECO:0007669"/>
    <property type="project" value="UniProtKB-KW"/>
</dbReference>
<evidence type="ECO:0000259" key="9">
    <source>
        <dbReference type="Pfam" id="PF00483"/>
    </source>
</evidence>
<keyword evidence="13" id="KW-1185">Reference proteome</keyword>
<dbReference type="InterPro" id="IPR054566">
    <property type="entry name" value="ManC/GMP-like_b-helix"/>
</dbReference>
<dbReference type="SUPFAM" id="SSF53448">
    <property type="entry name" value="Nucleotide-diphospho-sugar transferases"/>
    <property type="match status" value="1"/>
</dbReference>
<dbReference type="RefSeq" id="WP_110024162.1">
    <property type="nucleotide sequence ID" value="NZ_PDNZ01000009.1"/>
</dbReference>
<evidence type="ECO:0000313" key="13">
    <source>
        <dbReference type="Proteomes" id="UP000246278"/>
    </source>
</evidence>
<protein>
    <recommendedName>
        <fullName evidence="2">mannose-1-phosphate guanylyltransferase</fullName>
        <ecNumber evidence="2">2.7.7.13</ecNumber>
    </recommendedName>
</protein>
<dbReference type="InterPro" id="IPR049577">
    <property type="entry name" value="GMPP_N"/>
</dbReference>
<dbReference type="Pfam" id="PF22640">
    <property type="entry name" value="ManC_GMP_beta-helix"/>
    <property type="match status" value="1"/>
</dbReference>
<dbReference type="Gene3D" id="2.60.120.10">
    <property type="entry name" value="Jelly Rolls"/>
    <property type="match status" value="1"/>
</dbReference>
<dbReference type="Pfam" id="PF00483">
    <property type="entry name" value="NTP_transferase"/>
    <property type="match status" value="1"/>
</dbReference>
<gene>
    <name evidence="12" type="ORF">CR164_11590</name>
</gene>
<keyword evidence="12" id="KW-0413">Isomerase</keyword>
<dbReference type="CDD" id="cd02213">
    <property type="entry name" value="cupin_PMI_typeII_C"/>
    <property type="match status" value="1"/>
</dbReference>
<dbReference type="InterPro" id="IPR051161">
    <property type="entry name" value="Mannose-6P_isomerase_type2"/>
</dbReference>
<dbReference type="InterPro" id="IPR029044">
    <property type="entry name" value="Nucleotide-diphossugar_trans"/>
</dbReference>
<evidence type="ECO:0000256" key="3">
    <source>
        <dbReference type="ARBA" id="ARBA00022679"/>
    </source>
</evidence>
<evidence type="ECO:0000256" key="5">
    <source>
        <dbReference type="ARBA" id="ARBA00022741"/>
    </source>
</evidence>
<comment type="similarity">
    <text evidence="1 8">Belongs to the mannose-6-phosphate isomerase type 2 family.</text>
</comment>
<dbReference type="GO" id="GO:0016853">
    <property type="term" value="F:isomerase activity"/>
    <property type="evidence" value="ECO:0007669"/>
    <property type="project" value="UniProtKB-KW"/>
</dbReference>
<dbReference type="GO" id="GO:0004475">
    <property type="term" value="F:mannose-1-phosphate guanylyltransferase (GTP) activity"/>
    <property type="evidence" value="ECO:0007669"/>
    <property type="project" value="UniProtKB-EC"/>
</dbReference>
<dbReference type="InterPro" id="IPR001538">
    <property type="entry name" value="Man6P_isomerase-2_C"/>
</dbReference>
<comment type="catalytic activity">
    <reaction evidence="7">
        <text>alpha-D-mannose 1-phosphate + GTP + H(+) = GDP-alpha-D-mannose + diphosphate</text>
        <dbReference type="Rhea" id="RHEA:15229"/>
        <dbReference type="ChEBI" id="CHEBI:15378"/>
        <dbReference type="ChEBI" id="CHEBI:33019"/>
        <dbReference type="ChEBI" id="CHEBI:37565"/>
        <dbReference type="ChEBI" id="CHEBI:57527"/>
        <dbReference type="ChEBI" id="CHEBI:58409"/>
        <dbReference type="EC" id="2.7.7.13"/>
    </reaction>
</comment>
<dbReference type="InterPro" id="IPR006375">
    <property type="entry name" value="Man1P_GuaTrfase/Man6P_Isoase"/>
</dbReference>
<keyword evidence="5" id="KW-0547">Nucleotide-binding</keyword>
<dbReference type="EMBL" id="PDNZ01000009">
    <property type="protein sequence ID" value="PWW81179.1"/>
    <property type="molecule type" value="Genomic_DNA"/>
</dbReference>